<keyword evidence="3" id="KW-1185">Reference proteome</keyword>
<dbReference type="EMBL" id="NTFS01000053">
    <property type="protein sequence ID" value="PAX58493.1"/>
    <property type="molecule type" value="Genomic_DNA"/>
</dbReference>
<proteinExistence type="predicted"/>
<feature type="transmembrane region" description="Helical" evidence="1">
    <location>
        <begin position="7"/>
        <end position="26"/>
    </location>
</feature>
<comment type="caution">
    <text evidence="2">The sequence shown here is derived from an EMBL/GenBank/DDBJ whole genome shotgun (WGS) entry which is preliminary data.</text>
</comment>
<organism evidence="2 3">
    <name type="scientific">Brunnivagina elsteri CCALA 953</name>
    <dbReference type="NCBI Taxonomy" id="987040"/>
    <lineage>
        <taxon>Bacteria</taxon>
        <taxon>Bacillati</taxon>
        <taxon>Cyanobacteriota</taxon>
        <taxon>Cyanophyceae</taxon>
        <taxon>Nostocales</taxon>
        <taxon>Calotrichaceae</taxon>
        <taxon>Brunnivagina</taxon>
    </lineage>
</organism>
<feature type="transmembrane region" description="Helical" evidence="1">
    <location>
        <begin position="32"/>
        <end position="53"/>
    </location>
</feature>
<keyword evidence="1" id="KW-1133">Transmembrane helix</keyword>
<dbReference type="AlphaFoldDB" id="A0A2A2TMU5"/>
<evidence type="ECO:0000313" key="3">
    <source>
        <dbReference type="Proteomes" id="UP000218238"/>
    </source>
</evidence>
<evidence type="ECO:0000256" key="1">
    <source>
        <dbReference type="SAM" id="Phobius"/>
    </source>
</evidence>
<accession>A0A2A2TMU5</accession>
<dbReference type="Proteomes" id="UP000218238">
    <property type="component" value="Unassembled WGS sequence"/>
</dbReference>
<reference evidence="2 3" key="1">
    <citation type="submission" date="2017-08" db="EMBL/GenBank/DDBJ databases">
        <title>Draft genome sequence of filamentous cyanobacterium Calothrix elsteri CCALA 953.</title>
        <authorList>
            <person name="Gagunashvili A.N."/>
            <person name="Elster J."/>
            <person name="Andresson O.S."/>
        </authorList>
    </citation>
    <scope>NUCLEOTIDE SEQUENCE [LARGE SCALE GENOMIC DNA]</scope>
    <source>
        <strain evidence="2 3">CCALA 953</strain>
    </source>
</reference>
<gene>
    <name evidence="2" type="ORF">CK510_07220</name>
</gene>
<name>A0A2A2TMU5_9CYAN</name>
<evidence type="ECO:0000313" key="2">
    <source>
        <dbReference type="EMBL" id="PAX58493.1"/>
    </source>
</evidence>
<keyword evidence="1" id="KW-0472">Membrane</keyword>
<sequence length="64" mass="7064">MRFTAGAMIGLLVAAIYWGTSIYFAYPISLNTGIIGCLFIAIACGLMTLKWGYKTLENILENLR</sequence>
<dbReference type="OrthoDB" id="516661at2"/>
<protein>
    <submittedName>
        <fullName evidence="2">Uncharacterized protein</fullName>
    </submittedName>
</protein>
<keyword evidence="1" id="KW-0812">Transmembrane</keyword>